<dbReference type="KEGG" id="dbr:Deba_0301"/>
<protein>
    <submittedName>
        <fullName evidence="6">tRNA/rRNA methyltransferase (SpoU)</fullName>
    </submittedName>
</protein>
<dbReference type="eggNOG" id="COG0565">
    <property type="taxonomic scope" value="Bacteria"/>
</dbReference>
<dbReference type="InterPro" id="IPR029026">
    <property type="entry name" value="tRNA_m1G_MTases_N"/>
</dbReference>
<keyword evidence="4" id="KW-0949">S-adenosyl-L-methionine</keyword>
<dbReference type="GO" id="GO:0002128">
    <property type="term" value="P:tRNA nucleoside ribose methylation"/>
    <property type="evidence" value="ECO:0007669"/>
    <property type="project" value="TreeGrafter"/>
</dbReference>
<organism evidence="6 7">
    <name type="scientific">Desulfarculus baarsii (strain ATCC 33931 / DSM 2075 / LMG 7858 / VKM B-1802 / 2st14)</name>
    <dbReference type="NCBI Taxonomy" id="644282"/>
    <lineage>
        <taxon>Bacteria</taxon>
        <taxon>Pseudomonadati</taxon>
        <taxon>Thermodesulfobacteriota</taxon>
        <taxon>Desulfarculia</taxon>
        <taxon>Desulfarculales</taxon>
        <taxon>Desulfarculaceae</taxon>
        <taxon>Desulfarculus</taxon>
    </lineage>
</organism>
<keyword evidence="3" id="KW-0808">Transferase</keyword>
<dbReference type="SUPFAM" id="SSF75217">
    <property type="entry name" value="alpha/beta knot"/>
    <property type="match status" value="1"/>
</dbReference>
<dbReference type="PANTHER" id="PTHR42786">
    <property type="entry name" value="TRNA/RRNA METHYLTRANSFERASE"/>
    <property type="match status" value="1"/>
</dbReference>
<keyword evidence="2 6" id="KW-0489">Methyltransferase</keyword>
<dbReference type="InterPro" id="IPR004384">
    <property type="entry name" value="RNA_MeTrfase_TrmJ/LasT"/>
</dbReference>
<dbReference type="PIRSF" id="PIRSF004808">
    <property type="entry name" value="LasT"/>
    <property type="match status" value="1"/>
</dbReference>
<evidence type="ECO:0000256" key="3">
    <source>
        <dbReference type="ARBA" id="ARBA00022679"/>
    </source>
</evidence>
<dbReference type="RefSeq" id="WP_013257133.1">
    <property type="nucleotide sequence ID" value="NC_014365.1"/>
</dbReference>
<evidence type="ECO:0000313" key="7">
    <source>
        <dbReference type="Proteomes" id="UP000009047"/>
    </source>
</evidence>
<proteinExistence type="inferred from homology"/>
<gene>
    <name evidence="6" type="ordered locus">Deba_0301</name>
</gene>
<feature type="domain" description="tRNA/rRNA methyltransferase SpoU type" evidence="5">
    <location>
        <begin position="12"/>
        <end position="161"/>
    </location>
</feature>
<dbReference type="InterPro" id="IPR029028">
    <property type="entry name" value="Alpha/beta_knot_MTases"/>
</dbReference>
<name>E1QDP1_DESB2</name>
<dbReference type="AlphaFoldDB" id="E1QDP1"/>
<dbReference type="InterPro" id="IPR001537">
    <property type="entry name" value="SpoU_MeTrfase"/>
</dbReference>
<comment type="similarity">
    <text evidence="1">Belongs to the class IV-like SAM-binding methyltransferase superfamily. RNA methyltransferase TrmH family.</text>
</comment>
<dbReference type="EMBL" id="CP002085">
    <property type="protein sequence ID" value="ADK83677.1"/>
    <property type="molecule type" value="Genomic_DNA"/>
</dbReference>
<accession>E1QDP1</accession>
<dbReference type="PANTHER" id="PTHR42786:SF2">
    <property type="entry name" value="TRNA (CYTIDINE_URIDINE-2'-O-)-METHYLTRANSFERASE TRMJ"/>
    <property type="match status" value="1"/>
</dbReference>
<dbReference type="OrthoDB" id="9806346at2"/>
<dbReference type="STRING" id="644282.Deba_0301"/>
<keyword evidence="7" id="KW-1185">Reference proteome</keyword>
<dbReference type="GO" id="GO:0005829">
    <property type="term" value="C:cytosol"/>
    <property type="evidence" value="ECO:0007669"/>
    <property type="project" value="TreeGrafter"/>
</dbReference>
<dbReference type="Gene3D" id="1.10.8.590">
    <property type="match status" value="1"/>
</dbReference>
<evidence type="ECO:0000256" key="1">
    <source>
        <dbReference type="ARBA" id="ARBA00007228"/>
    </source>
</evidence>
<dbReference type="GO" id="GO:0008173">
    <property type="term" value="F:RNA methyltransferase activity"/>
    <property type="evidence" value="ECO:0007669"/>
    <property type="project" value="InterPro"/>
</dbReference>
<evidence type="ECO:0000259" key="5">
    <source>
        <dbReference type="Pfam" id="PF00588"/>
    </source>
</evidence>
<sequence>MDLALLDLLQNVFVVLVRPRVPENIGAAARAVANMGLGGLRLVDPADLTDKPMRALATAQGQRVLESMTVSDSLAAALADCVAAAATTARLGERRGALIPPRQAAPEIMTWARRGPVAVVFGPEDRGLSHEQVDLCRLSINIPTSQASSLNLAQSVIVLAYELRLAAENGAGLERRKLPTPAPLGEIQALLAHLQEAFVNIGHLDANNPAHFMRLLKAPLERAAMTSKEVRAWRGVARQVNWLHGRLARKD</sequence>
<reference evidence="6 7" key="1">
    <citation type="journal article" date="2010" name="Stand. Genomic Sci.">
        <title>Complete genome sequence of Desulfarculus baarsii type strain (2st14).</title>
        <authorList>
            <person name="Sun H."/>
            <person name="Spring S."/>
            <person name="Lapidus A."/>
            <person name="Davenport K."/>
            <person name="Del Rio T.G."/>
            <person name="Tice H."/>
            <person name="Nolan M."/>
            <person name="Copeland A."/>
            <person name="Cheng J.F."/>
            <person name="Lucas S."/>
            <person name="Tapia R."/>
            <person name="Goodwin L."/>
            <person name="Pitluck S."/>
            <person name="Ivanova N."/>
            <person name="Pagani I."/>
            <person name="Mavromatis K."/>
            <person name="Ovchinnikova G."/>
            <person name="Pati A."/>
            <person name="Chen A."/>
            <person name="Palaniappan K."/>
            <person name="Hauser L."/>
            <person name="Chang Y.J."/>
            <person name="Jeffries C.D."/>
            <person name="Detter J.C."/>
            <person name="Han C."/>
            <person name="Rohde M."/>
            <person name="Brambilla E."/>
            <person name="Goker M."/>
            <person name="Woyke T."/>
            <person name="Bristow J."/>
            <person name="Eisen J.A."/>
            <person name="Markowitz V."/>
            <person name="Hugenholtz P."/>
            <person name="Kyrpides N.C."/>
            <person name="Klenk H.P."/>
            <person name="Land M."/>
        </authorList>
    </citation>
    <scope>NUCLEOTIDE SEQUENCE [LARGE SCALE GENOMIC DNA]</scope>
    <source>
        <strain evidence="7">ATCC 33931 / DSM 2075 / LMG 7858 / VKM B-1802 / 2st14</strain>
    </source>
</reference>
<dbReference type="CDD" id="cd18093">
    <property type="entry name" value="SpoU-like_TrmJ"/>
    <property type="match status" value="1"/>
</dbReference>
<dbReference type="Proteomes" id="UP000009047">
    <property type="component" value="Chromosome"/>
</dbReference>
<dbReference type="Pfam" id="PF00588">
    <property type="entry name" value="SpoU_methylase"/>
    <property type="match status" value="1"/>
</dbReference>
<dbReference type="HOGENOM" id="CLU_056931_3_0_7"/>
<evidence type="ECO:0000313" key="6">
    <source>
        <dbReference type="EMBL" id="ADK83677.1"/>
    </source>
</evidence>
<evidence type="ECO:0000256" key="2">
    <source>
        <dbReference type="ARBA" id="ARBA00022603"/>
    </source>
</evidence>
<dbReference type="Gene3D" id="3.40.1280.10">
    <property type="match status" value="1"/>
</dbReference>
<evidence type="ECO:0000256" key="4">
    <source>
        <dbReference type="ARBA" id="ARBA00022691"/>
    </source>
</evidence>
<dbReference type="GO" id="GO:0003723">
    <property type="term" value="F:RNA binding"/>
    <property type="evidence" value="ECO:0007669"/>
    <property type="project" value="InterPro"/>
</dbReference>